<name>A0A448Z2M2_9STRA</name>
<evidence type="ECO:0000313" key="4">
    <source>
        <dbReference type="Proteomes" id="UP000291116"/>
    </source>
</evidence>
<reference evidence="3 4" key="1">
    <citation type="submission" date="2019-01" db="EMBL/GenBank/DDBJ databases">
        <authorList>
            <person name="Ferrante I. M."/>
        </authorList>
    </citation>
    <scope>NUCLEOTIDE SEQUENCE [LARGE SCALE GENOMIC DNA]</scope>
    <source>
        <strain evidence="3 4">B856</strain>
    </source>
</reference>
<evidence type="ECO:0000256" key="1">
    <source>
        <dbReference type="SAM" id="MobiDB-lite"/>
    </source>
</evidence>
<dbReference type="EMBL" id="CAACVS010000082">
    <property type="protein sequence ID" value="VEU36260.1"/>
    <property type="molecule type" value="Genomic_DNA"/>
</dbReference>
<dbReference type="Proteomes" id="UP000291116">
    <property type="component" value="Unassembled WGS sequence"/>
</dbReference>
<keyword evidence="2" id="KW-0812">Transmembrane</keyword>
<feature type="transmembrane region" description="Helical" evidence="2">
    <location>
        <begin position="105"/>
        <end position="124"/>
    </location>
</feature>
<dbReference type="OrthoDB" id="52460at2759"/>
<keyword evidence="2" id="KW-0472">Membrane</keyword>
<organism evidence="3 4">
    <name type="scientific">Pseudo-nitzschia multistriata</name>
    <dbReference type="NCBI Taxonomy" id="183589"/>
    <lineage>
        <taxon>Eukaryota</taxon>
        <taxon>Sar</taxon>
        <taxon>Stramenopiles</taxon>
        <taxon>Ochrophyta</taxon>
        <taxon>Bacillariophyta</taxon>
        <taxon>Bacillariophyceae</taxon>
        <taxon>Bacillariophycidae</taxon>
        <taxon>Bacillariales</taxon>
        <taxon>Bacillariaceae</taxon>
        <taxon>Pseudo-nitzschia</taxon>
    </lineage>
</organism>
<keyword evidence="4" id="KW-1185">Reference proteome</keyword>
<evidence type="ECO:0000313" key="3">
    <source>
        <dbReference type="EMBL" id="VEU36260.1"/>
    </source>
</evidence>
<dbReference type="AlphaFoldDB" id="A0A448Z2M2"/>
<sequence length="401" mass="44858">MANVPGTTRDEKNDNGLSPVVAPDSSSLLEATGADITPNPPNPPNVIQAPEEEIFFDDQADLPPMEKKVVGAAGQLTTAEMLELTLDRNFQMSRLATQYYYTRHFWMMFLPSVSITMISGIMAFMIKSEITMSETVSNWIAFLVGSFSIMNVFLQNLSNELNYDHCCKSQRAVSLGLKRILAEMEFHKSTTGGIPIEKIHEIEKTMNTIMGQNDATVPAAITSAYELAKTRLSLRLFPPVRFDDNDPYASNKLSWSQTMHTVHNELLCAIANSPGWPLRIPNAEEVVQIAIQRVVEILKEEQHNELYKALLDGQELIRVKNIENKRKRKKERLRSAIGAFSGIASAMRKNEKIKGWSSNRTTDESTALLEKAPENSGGQKYWSMLANGTSNHDNNYDSSIP</sequence>
<protein>
    <submittedName>
        <fullName evidence="3">Uncharacterized protein</fullName>
    </submittedName>
</protein>
<evidence type="ECO:0000256" key="2">
    <source>
        <dbReference type="SAM" id="Phobius"/>
    </source>
</evidence>
<accession>A0A448Z2M2</accession>
<feature type="region of interest" description="Disordered" evidence="1">
    <location>
        <begin position="355"/>
        <end position="401"/>
    </location>
</feature>
<feature type="transmembrane region" description="Helical" evidence="2">
    <location>
        <begin position="136"/>
        <end position="154"/>
    </location>
</feature>
<feature type="compositionally biased region" description="Polar residues" evidence="1">
    <location>
        <begin position="386"/>
        <end position="401"/>
    </location>
</feature>
<proteinExistence type="predicted"/>
<feature type="region of interest" description="Disordered" evidence="1">
    <location>
        <begin position="1"/>
        <end position="47"/>
    </location>
</feature>
<keyword evidence="2" id="KW-1133">Transmembrane helix</keyword>
<gene>
    <name evidence="3" type="ORF">PSNMU_V1.4_AUG-EV-PASAV3_0029360</name>
</gene>